<dbReference type="Proteomes" id="UP001215598">
    <property type="component" value="Unassembled WGS sequence"/>
</dbReference>
<proteinExistence type="predicted"/>
<comment type="caution">
    <text evidence="1">The sequence shown here is derived from an EMBL/GenBank/DDBJ whole genome shotgun (WGS) entry which is preliminary data.</text>
</comment>
<keyword evidence="2" id="KW-1185">Reference proteome</keyword>
<reference evidence="1" key="1">
    <citation type="submission" date="2023-03" db="EMBL/GenBank/DDBJ databases">
        <title>Massive genome expansion in bonnet fungi (Mycena s.s.) driven by repeated elements and novel gene families across ecological guilds.</title>
        <authorList>
            <consortium name="Lawrence Berkeley National Laboratory"/>
            <person name="Harder C.B."/>
            <person name="Miyauchi S."/>
            <person name="Viragh M."/>
            <person name="Kuo A."/>
            <person name="Thoen E."/>
            <person name="Andreopoulos B."/>
            <person name="Lu D."/>
            <person name="Skrede I."/>
            <person name="Drula E."/>
            <person name="Henrissat B."/>
            <person name="Morin E."/>
            <person name="Kohler A."/>
            <person name="Barry K."/>
            <person name="LaButti K."/>
            <person name="Morin E."/>
            <person name="Salamov A."/>
            <person name="Lipzen A."/>
            <person name="Mereny Z."/>
            <person name="Hegedus B."/>
            <person name="Baldrian P."/>
            <person name="Stursova M."/>
            <person name="Weitz H."/>
            <person name="Taylor A."/>
            <person name="Grigoriev I.V."/>
            <person name="Nagy L.G."/>
            <person name="Martin F."/>
            <person name="Kauserud H."/>
        </authorList>
    </citation>
    <scope>NUCLEOTIDE SEQUENCE</scope>
    <source>
        <strain evidence="1">CBHHK182m</strain>
    </source>
</reference>
<sequence length="244" mass="27481">MSMNASAALEFEQLDQDIVRVGKAVYHDFEGLFDNLRQSIRSDNNPLPTIDELSIVYPSLEGLYLTYHNLFAAVVQAGRAYRHYLCLPPDSAYAAFRVCQAEDAKLCERIKSAENCWKESSRRLESEVQRRVKALAPTLTFGNWVDSVVLPSLTVAGAQRHVLQRLHASLPCLVQVAGENIANLSDLHTTLKTRVYQTARDRQGALETVTYLQSVMLHFPQYLSRIAGGTGRPWVSAQRLEMRE</sequence>
<gene>
    <name evidence="1" type="ORF">B0H16DRAFT_1783383</name>
</gene>
<name>A0AAD7KFR6_9AGAR</name>
<dbReference type="EMBL" id="JARKIB010000002">
    <property type="protein sequence ID" value="KAJ7784312.1"/>
    <property type="molecule type" value="Genomic_DNA"/>
</dbReference>
<evidence type="ECO:0000313" key="2">
    <source>
        <dbReference type="Proteomes" id="UP001215598"/>
    </source>
</evidence>
<organism evidence="1 2">
    <name type="scientific">Mycena metata</name>
    <dbReference type="NCBI Taxonomy" id="1033252"/>
    <lineage>
        <taxon>Eukaryota</taxon>
        <taxon>Fungi</taxon>
        <taxon>Dikarya</taxon>
        <taxon>Basidiomycota</taxon>
        <taxon>Agaricomycotina</taxon>
        <taxon>Agaricomycetes</taxon>
        <taxon>Agaricomycetidae</taxon>
        <taxon>Agaricales</taxon>
        <taxon>Marasmiineae</taxon>
        <taxon>Mycenaceae</taxon>
        <taxon>Mycena</taxon>
    </lineage>
</organism>
<protein>
    <submittedName>
        <fullName evidence="1">Uncharacterized protein</fullName>
    </submittedName>
</protein>
<dbReference type="AlphaFoldDB" id="A0AAD7KFR6"/>
<evidence type="ECO:0000313" key="1">
    <source>
        <dbReference type="EMBL" id="KAJ7784312.1"/>
    </source>
</evidence>
<accession>A0AAD7KFR6</accession>